<evidence type="ECO:0000256" key="5">
    <source>
        <dbReference type="ARBA" id="ARBA00022741"/>
    </source>
</evidence>
<dbReference type="Gene3D" id="1.10.510.10">
    <property type="entry name" value="Transferase(Phosphotransferase) domain 1"/>
    <property type="match status" value="1"/>
</dbReference>
<comment type="catalytic activity">
    <reaction evidence="8 15">
        <text>L-threonyl-[protein] + ATP = O-phospho-L-threonyl-[protein] + ADP + H(+)</text>
        <dbReference type="Rhea" id="RHEA:46608"/>
        <dbReference type="Rhea" id="RHEA-COMP:11060"/>
        <dbReference type="Rhea" id="RHEA-COMP:11605"/>
        <dbReference type="ChEBI" id="CHEBI:15378"/>
        <dbReference type="ChEBI" id="CHEBI:30013"/>
        <dbReference type="ChEBI" id="CHEBI:30616"/>
        <dbReference type="ChEBI" id="CHEBI:61977"/>
        <dbReference type="ChEBI" id="CHEBI:456216"/>
        <dbReference type="EC" id="2.7.11.1"/>
    </reaction>
</comment>
<feature type="binding site" evidence="11">
    <location>
        <position position="329"/>
    </location>
    <ligand>
        <name>ATP</name>
        <dbReference type="ChEBI" id="CHEBI:30616"/>
    </ligand>
</feature>
<feature type="binding site" evidence="11">
    <location>
        <begin position="266"/>
        <end position="268"/>
    </location>
    <ligand>
        <name>ATP</name>
        <dbReference type="ChEBI" id="CHEBI:30616"/>
    </ligand>
</feature>
<feature type="compositionally biased region" description="Polar residues" evidence="16">
    <location>
        <begin position="44"/>
        <end position="54"/>
    </location>
</feature>
<keyword evidence="6 15" id="KW-0418">Kinase</keyword>
<dbReference type="GO" id="GO:0032465">
    <property type="term" value="P:regulation of cytokinesis"/>
    <property type="evidence" value="ECO:0007669"/>
    <property type="project" value="UniProtKB-ARBA"/>
</dbReference>
<dbReference type="FunFam" id="1.10.510.10:FF:000235">
    <property type="entry name" value="Serine/threonine-protein kinase ark1"/>
    <property type="match status" value="1"/>
</dbReference>
<comment type="catalytic activity">
    <reaction evidence="9 15">
        <text>L-seryl-[protein] + ATP = O-phospho-L-seryl-[protein] + ADP + H(+)</text>
        <dbReference type="Rhea" id="RHEA:17989"/>
        <dbReference type="Rhea" id="RHEA-COMP:9863"/>
        <dbReference type="Rhea" id="RHEA-COMP:11604"/>
        <dbReference type="ChEBI" id="CHEBI:15378"/>
        <dbReference type="ChEBI" id="CHEBI:29999"/>
        <dbReference type="ChEBI" id="CHEBI:30616"/>
        <dbReference type="ChEBI" id="CHEBI:83421"/>
        <dbReference type="ChEBI" id="CHEBI:456216"/>
        <dbReference type="EC" id="2.7.11.1"/>
    </reaction>
</comment>
<dbReference type="PROSITE" id="PS50011">
    <property type="entry name" value="PROTEIN_KINASE_DOM"/>
    <property type="match status" value="1"/>
</dbReference>
<dbReference type="PANTHER" id="PTHR24350">
    <property type="entry name" value="SERINE/THREONINE-PROTEIN KINASE IAL-RELATED"/>
    <property type="match status" value="1"/>
</dbReference>
<dbReference type="GO" id="GO:0005524">
    <property type="term" value="F:ATP binding"/>
    <property type="evidence" value="ECO:0007669"/>
    <property type="project" value="UniProtKB-UniRule"/>
</dbReference>
<organism evidence="18 19">
    <name type="scientific">Powellomyces hirtus</name>
    <dbReference type="NCBI Taxonomy" id="109895"/>
    <lineage>
        <taxon>Eukaryota</taxon>
        <taxon>Fungi</taxon>
        <taxon>Fungi incertae sedis</taxon>
        <taxon>Chytridiomycota</taxon>
        <taxon>Chytridiomycota incertae sedis</taxon>
        <taxon>Chytridiomycetes</taxon>
        <taxon>Spizellomycetales</taxon>
        <taxon>Powellomycetaceae</taxon>
        <taxon>Powellomyces</taxon>
    </lineage>
</organism>
<keyword evidence="3 15" id="KW-0723">Serine/threonine-protein kinase</keyword>
<dbReference type="InterPro" id="IPR011009">
    <property type="entry name" value="Kinase-like_dom_sf"/>
</dbReference>
<dbReference type="InterPro" id="IPR017441">
    <property type="entry name" value="Protein_kinase_ATP_BS"/>
</dbReference>
<feature type="region of interest" description="Disordered" evidence="16">
    <location>
        <begin position="1"/>
        <end position="90"/>
    </location>
</feature>
<evidence type="ECO:0000256" key="11">
    <source>
        <dbReference type="PIRSR" id="PIRSR630616-2"/>
    </source>
</evidence>
<feature type="cross-link" description="Glycyl lysine isopeptide (Lys-Gly) (interchain with G-Cter in SUMO2)" evidence="12">
    <location>
        <position position="313"/>
    </location>
</feature>
<keyword evidence="7 11" id="KW-0067">ATP-binding</keyword>
<sequence length="1000" mass="113810">MKSLESQMRAASIKDKENSAAPRVVRPQVPKAATAPTRVPAKPVSTTRPITDSGINRYGPTALKKTVLSNAQSQSTSSGGPASPGATRIAAPGRLGVGQIHAGITQNKAGPNPPLQLSQRSNVSGSAGSGGGANSPKAAMKWHDKPSTSADTRDSAQKVTQSRTSSTTGSDDRGNHTSELKKWNLEDFDVGRALGKGKFGRVYLAREKRSGFVVALKILFKHELANARVEKQLRREIEIQSHLRHPNILRLFGYFYDVKRVYLILEYAAKGELYKQLRKYSRFPENRASRYIAQMASALGYLHKKNVIHRDIKPENLLLSTKGELKIADFGWSVHAPNARRQTLCGTLDYLPPEMVEGREHTSAVDLWSLGVLSYEFLVGVPPFEDHTSHRATYRRIAQVDLKFPAYVSEEAQHFIRSLLQYVPEKRLQLDAVVRHPWLTKYNTAVELGLSAQEGVLLRCAEVSEGFQNITCLFSVLGFWLLNFGGLEATKTSNGGVVEVVYPCARRYALSLYLFEVDPAFSTMVAEELQTNHQPFVFGVNCQFVDEPLEQTVREQCSEILQAIEWHSRLIREDREAPKDRSVVFRTNLVGNDSFEDPWTLYTYLAHDPESLPLCRPAIFTAIFKYVLLAVTSPQTCLDCCSKLIADMCQAGFTPSEEDWELVAKAYQQWGKLSDLPFILEEIRRLTTMEVAFTSLLDQPSERRQAAEYTQQGHLFAVKALARDMRIHCVPDVMMFQSIIDAFVKLKDSDAAYRNYVDMLSQRIFPNRAVYKMILHGLSLRTQLLLDRKPYNTMVLADFILSQAMRQFADTGLFAATFQVYARHNQLDKAEQLLELMRDIGLRADKKIFLSLFYLNLKRNKLHQARRILDTLVRDVSRLPDPSDPLHHRFVLHSYIRCGYRWEALQHFWLTERKRVKLDQFTYSLLIARFARWRPRRALEVYERMITEGVQVNSRISDLMHEVLTELNMEEKAAELKRNSERLKAANVPWIVNCYRLMLE</sequence>
<dbReference type="AlphaFoldDB" id="A0A507E7B6"/>
<proteinExistence type="inferred from homology"/>
<dbReference type="SMART" id="SM00220">
    <property type="entry name" value="S_TKc"/>
    <property type="match status" value="1"/>
</dbReference>
<dbReference type="GO" id="GO:0045143">
    <property type="term" value="P:homologous chromosome segregation"/>
    <property type="evidence" value="ECO:0007669"/>
    <property type="project" value="UniProtKB-ARBA"/>
</dbReference>
<feature type="region of interest" description="Disordered" evidence="16">
    <location>
        <begin position="104"/>
        <end position="178"/>
    </location>
</feature>
<evidence type="ECO:0000256" key="7">
    <source>
        <dbReference type="ARBA" id="ARBA00022840"/>
    </source>
</evidence>
<name>A0A507E7B6_9FUNG</name>
<comment type="caution">
    <text evidence="18">The sequence shown here is derived from an EMBL/GenBank/DDBJ whole genome shotgun (WGS) entry which is preliminary data.</text>
</comment>
<dbReference type="Pfam" id="PF00069">
    <property type="entry name" value="Pkinase"/>
    <property type="match status" value="1"/>
</dbReference>
<dbReference type="PROSITE" id="PS00108">
    <property type="entry name" value="PROTEIN_KINASE_ST"/>
    <property type="match status" value="1"/>
</dbReference>
<feature type="compositionally biased region" description="Low complexity" evidence="16">
    <location>
        <begin position="71"/>
        <end position="87"/>
    </location>
</feature>
<evidence type="ECO:0000256" key="13">
    <source>
        <dbReference type="PROSITE-ProRule" id="PRU00708"/>
    </source>
</evidence>
<dbReference type="InterPro" id="IPR002885">
    <property type="entry name" value="PPR_rpt"/>
</dbReference>
<feature type="active site" description="Proton acceptor" evidence="10">
    <location>
        <position position="311"/>
    </location>
</feature>
<feature type="compositionally biased region" description="Polar residues" evidence="16">
    <location>
        <begin position="104"/>
        <end position="120"/>
    </location>
</feature>
<evidence type="ECO:0000259" key="17">
    <source>
        <dbReference type="PROSITE" id="PS50011"/>
    </source>
</evidence>
<evidence type="ECO:0000313" key="19">
    <source>
        <dbReference type="Proteomes" id="UP000318582"/>
    </source>
</evidence>
<feature type="domain" description="Protein kinase" evidence="17">
    <location>
        <begin position="188"/>
        <end position="439"/>
    </location>
</feature>
<comment type="similarity">
    <text evidence="15">Belongs to the protein kinase superfamily. Ser/Thr protein kinase family. Aurora subfamily.</text>
</comment>
<evidence type="ECO:0000256" key="2">
    <source>
        <dbReference type="ARBA" id="ARBA00021157"/>
    </source>
</evidence>
<dbReference type="GO" id="GO:0004674">
    <property type="term" value="F:protein serine/threonine kinase activity"/>
    <property type="evidence" value="ECO:0007669"/>
    <property type="project" value="UniProtKB-KW"/>
</dbReference>
<feature type="repeat" description="PPR" evidence="13">
    <location>
        <begin position="810"/>
        <end position="844"/>
    </location>
</feature>
<dbReference type="GO" id="GO:0051233">
    <property type="term" value="C:spindle midzone"/>
    <property type="evidence" value="ECO:0007669"/>
    <property type="project" value="UniProtKB-ARBA"/>
</dbReference>
<evidence type="ECO:0000256" key="6">
    <source>
        <dbReference type="ARBA" id="ARBA00022777"/>
    </source>
</evidence>
<dbReference type="Pfam" id="PF01535">
    <property type="entry name" value="PPR"/>
    <property type="match status" value="1"/>
</dbReference>
<feature type="binding site" evidence="11">
    <location>
        <position position="198"/>
    </location>
    <ligand>
        <name>ATP</name>
        <dbReference type="ChEBI" id="CHEBI:30616"/>
    </ligand>
</feature>
<dbReference type="Gene3D" id="1.25.40.10">
    <property type="entry name" value="Tetratricopeptide repeat domain"/>
    <property type="match status" value="2"/>
</dbReference>
<dbReference type="GO" id="GO:0032133">
    <property type="term" value="C:chromosome passenger complex"/>
    <property type="evidence" value="ECO:0007669"/>
    <property type="project" value="UniProtKB-ARBA"/>
</dbReference>
<dbReference type="GO" id="GO:0044779">
    <property type="term" value="P:meiotic spindle checkpoint signaling"/>
    <property type="evidence" value="ECO:0007669"/>
    <property type="project" value="UniProtKB-ARBA"/>
</dbReference>
<evidence type="ECO:0000256" key="14">
    <source>
        <dbReference type="PROSITE-ProRule" id="PRU10141"/>
    </source>
</evidence>
<evidence type="ECO:0000256" key="10">
    <source>
        <dbReference type="PIRSR" id="PIRSR630616-1"/>
    </source>
</evidence>
<keyword evidence="5 11" id="KW-0547">Nucleotide-binding</keyword>
<feature type="compositionally biased region" description="Basic and acidic residues" evidence="16">
    <location>
        <begin position="141"/>
        <end position="156"/>
    </location>
</feature>
<protein>
    <recommendedName>
        <fullName evidence="2 15">Aurora kinase</fullName>
        <ecNumber evidence="1 15">2.7.11.1</ecNumber>
    </recommendedName>
</protein>
<evidence type="ECO:0000313" key="18">
    <source>
        <dbReference type="EMBL" id="TPX59008.1"/>
    </source>
</evidence>
<evidence type="ECO:0000256" key="3">
    <source>
        <dbReference type="ARBA" id="ARBA00022527"/>
    </source>
</evidence>
<keyword evidence="19" id="KW-1185">Reference proteome</keyword>
<dbReference type="FunFam" id="3.30.200.20:FF:000042">
    <property type="entry name" value="Aurora kinase A"/>
    <property type="match status" value="1"/>
</dbReference>
<dbReference type="EMBL" id="QEAQ01000030">
    <property type="protein sequence ID" value="TPX59008.1"/>
    <property type="molecule type" value="Genomic_DNA"/>
</dbReference>
<dbReference type="GO" id="GO:0090266">
    <property type="term" value="P:regulation of mitotic cell cycle spindle assembly checkpoint"/>
    <property type="evidence" value="ECO:0007669"/>
    <property type="project" value="UniProtKB-ARBA"/>
</dbReference>
<dbReference type="InterPro" id="IPR000719">
    <property type="entry name" value="Prot_kinase_dom"/>
</dbReference>
<dbReference type="PROSITE" id="PS00107">
    <property type="entry name" value="PROTEIN_KINASE_ATP"/>
    <property type="match status" value="1"/>
</dbReference>
<feature type="compositionally biased region" description="Low complexity" evidence="16">
    <location>
        <begin position="160"/>
        <end position="169"/>
    </location>
</feature>
<accession>A0A507E7B6</accession>
<dbReference type="CDD" id="cd14007">
    <property type="entry name" value="STKc_Aurora"/>
    <property type="match status" value="1"/>
</dbReference>
<feature type="binding site" evidence="11 14">
    <location>
        <position position="217"/>
    </location>
    <ligand>
        <name>ATP</name>
        <dbReference type="ChEBI" id="CHEBI:30616"/>
    </ligand>
</feature>
<dbReference type="STRING" id="109895.A0A507E7B6"/>
<evidence type="ECO:0000256" key="4">
    <source>
        <dbReference type="ARBA" id="ARBA00022679"/>
    </source>
</evidence>
<evidence type="ECO:0000256" key="1">
    <source>
        <dbReference type="ARBA" id="ARBA00012513"/>
    </source>
</evidence>
<dbReference type="EC" id="2.7.11.1" evidence="1 15"/>
<dbReference type="InterPro" id="IPR030616">
    <property type="entry name" value="Aur-like"/>
</dbReference>
<feature type="binding site" evidence="11">
    <location>
        <begin position="315"/>
        <end position="316"/>
    </location>
    <ligand>
        <name>ATP</name>
        <dbReference type="ChEBI" id="CHEBI:30616"/>
    </ligand>
</feature>
<dbReference type="PROSITE" id="PS51375">
    <property type="entry name" value="PPR"/>
    <property type="match status" value="1"/>
</dbReference>
<dbReference type="InterPro" id="IPR011990">
    <property type="entry name" value="TPR-like_helical_dom_sf"/>
</dbReference>
<evidence type="ECO:0000256" key="16">
    <source>
        <dbReference type="SAM" id="MobiDB-lite"/>
    </source>
</evidence>
<dbReference type="InterPro" id="IPR008271">
    <property type="entry name" value="Ser/Thr_kinase_AS"/>
</dbReference>
<dbReference type="GO" id="GO:1902115">
    <property type="term" value="P:regulation of organelle assembly"/>
    <property type="evidence" value="ECO:0007669"/>
    <property type="project" value="UniProtKB-ARBA"/>
</dbReference>
<evidence type="ECO:0000256" key="8">
    <source>
        <dbReference type="ARBA" id="ARBA00047899"/>
    </source>
</evidence>
<dbReference type="Proteomes" id="UP000318582">
    <property type="component" value="Unassembled WGS sequence"/>
</dbReference>
<evidence type="ECO:0000256" key="9">
    <source>
        <dbReference type="ARBA" id="ARBA00048679"/>
    </source>
</evidence>
<evidence type="ECO:0000256" key="12">
    <source>
        <dbReference type="PIRSR" id="PIRSR630616-3"/>
    </source>
</evidence>
<gene>
    <name evidence="18" type="ORF">PhCBS80983_g02802</name>
</gene>
<dbReference type="GO" id="GO:0000776">
    <property type="term" value="C:kinetochore"/>
    <property type="evidence" value="ECO:0007669"/>
    <property type="project" value="UniProtKB-ARBA"/>
</dbReference>
<dbReference type="GO" id="GO:0072479">
    <property type="term" value="P:response to mitotic cell cycle spindle assembly checkpoint signaling"/>
    <property type="evidence" value="ECO:0007669"/>
    <property type="project" value="UniProtKB-ARBA"/>
</dbReference>
<evidence type="ECO:0000256" key="15">
    <source>
        <dbReference type="RuleBase" id="RU367134"/>
    </source>
</evidence>
<reference evidence="18 19" key="1">
    <citation type="journal article" date="2019" name="Sci. Rep.">
        <title>Comparative genomics of chytrid fungi reveal insights into the obligate biotrophic and pathogenic lifestyle of Synchytrium endobioticum.</title>
        <authorList>
            <person name="van de Vossenberg B.T.L.H."/>
            <person name="Warris S."/>
            <person name="Nguyen H.D.T."/>
            <person name="van Gent-Pelzer M.P.E."/>
            <person name="Joly D.L."/>
            <person name="van de Geest H.C."/>
            <person name="Bonants P.J.M."/>
            <person name="Smith D.S."/>
            <person name="Levesque C.A."/>
            <person name="van der Lee T.A.J."/>
        </authorList>
    </citation>
    <scope>NUCLEOTIDE SEQUENCE [LARGE SCALE GENOMIC DNA]</scope>
    <source>
        <strain evidence="18 19">CBS 809.83</strain>
    </source>
</reference>
<dbReference type="SUPFAM" id="SSF56112">
    <property type="entry name" value="Protein kinase-like (PK-like)"/>
    <property type="match status" value="1"/>
</dbReference>
<dbReference type="Gene3D" id="3.30.200.20">
    <property type="entry name" value="Phosphorylase Kinase, domain 1"/>
    <property type="match status" value="1"/>
</dbReference>
<keyword evidence="4 15" id="KW-0808">Transferase</keyword>
<dbReference type="GO" id="GO:0008608">
    <property type="term" value="P:attachment of spindle microtubules to kinetochore"/>
    <property type="evidence" value="ECO:0007669"/>
    <property type="project" value="UniProtKB-ARBA"/>
</dbReference>